<keyword evidence="2" id="KW-1185">Reference proteome</keyword>
<accession>A0A4R7PDR0</accession>
<protein>
    <recommendedName>
        <fullName evidence="3">Hydroxyneurosporene synthase CrtC</fullName>
    </recommendedName>
</protein>
<dbReference type="EMBL" id="SOBT01000008">
    <property type="protein sequence ID" value="TDU31749.1"/>
    <property type="molecule type" value="Genomic_DNA"/>
</dbReference>
<gene>
    <name evidence="1" type="ORF">DFR24_1130</name>
</gene>
<proteinExistence type="predicted"/>
<comment type="caution">
    <text evidence="1">The sequence shown here is derived from an EMBL/GenBank/DDBJ whole genome shotgun (WGS) entry which is preliminary data.</text>
</comment>
<name>A0A4R7PDR0_9GAMM</name>
<evidence type="ECO:0000313" key="1">
    <source>
        <dbReference type="EMBL" id="TDU31749.1"/>
    </source>
</evidence>
<dbReference type="RefSeq" id="WP_133880309.1">
    <property type="nucleotide sequence ID" value="NZ_MWIN01000012.1"/>
</dbReference>
<dbReference type="AlphaFoldDB" id="A0A4R7PDR0"/>
<dbReference type="Proteomes" id="UP000295341">
    <property type="component" value="Unassembled WGS sequence"/>
</dbReference>
<reference evidence="1 2" key="1">
    <citation type="submission" date="2019-03" db="EMBL/GenBank/DDBJ databases">
        <title>Genomic Encyclopedia of Type Strains, Phase IV (KMG-IV): sequencing the most valuable type-strain genomes for metagenomic binning, comparative biology and taxonomic classification.</title>
        <authorList>
            <person name="Goeker M."/>
        </authorList>
    </citation>
    <scope>NUCLEOTIDE SEQUENCE [LARGE SCALE GENOMIC DNA]</scope>
    <source>
        <strain evidence="1 2">DSM 26377</strain>
    </source>
</reference>
<dbReference type="SUPFAM" id="SSF159245">
    <property type="entry name" value="AttH-like"/>
    <property type="match status" value="1"/>
</dbReference>
<organism evidence="1 2">
    <name type="scientific">Panacagrimonas perspica</name>
    <dbReference type="NCBI Taxonomy" id="381431"/>
    <lineage>
        <taxon>Bacteria</taxon>
        <taxon>Pseudomonadati</taxon>
        <taxon>Pseudomonadota</taxon>
        <taxon>Gammaproteobacteria</taxon>
        <taxon>Nevskiales</taxon>
        <taxon>Nevskiaceae</taxon>
        <taxon>Panacagrimonas</taxon>
    </lineage>
</organism>
<sequence>MLTAQDDLIGHQLPTTFDHVGNSDPSWMERLWYTGHPKSGDVIFDIGLGYHPNRNVMDAFAGVTIGTTQHNFRASRRLRPNPLETTVGPLKIEVVEGLRRHRLSLAPNESGLSFEIEFLGTMNAHEEEPHFRRRNGRVTEHMARGQQLGAYRGWLEVDGKRRAVEPQGWLGQRDHSWGIRAEMRTDEAHPPVTFYPPFFYAWTTVQFANRGLHVFFKERAPGEFIYLSGEEVTPIGTKPNPARRMSGVSHDVQWANDPHGQTVESAVFDVSLDDGSRHTMNIRTLPARYFLKAGLYGGLNGWFQGDDKGKGVHVEHECWNLEDPATRKLARTLADHVIEVRIGDEVGYGIMEYGVGTGYAKYEQVQQHPPI</sequence>
<dbReference type="OrthoDB" id="333076at2"/>
<evidence type="ECO:0000313" key="2">
    <source>
        <dbReference type="Proteomes" id="UP000295341"/>
    </source>
</evidence>
<evidence type="ECO:0008006" key="3">
    <source>
        <dbReference type="Google" id="ProtNLM"/>
    </source>
</evidence>